<keyword evidence="4" id="KW-0997">Cell inner membrane</keyword>
<evidence type="ECO:0000256" key="1">
    <source>
        <dbReference type="ARBA" id="ARBA00004651"/>
    </source>
</evidence>
<evidence type="ECO:0000256" key="6">
    <source>
        <dbReference type="ARBA" id="ARBA00022989"/>
    </source>
</evidence>
<sequence length="334" mass="34400">MSKLTMEPKIATVDSVSPGAPVRLTWAGLKRSTIFYPFVGLVVVCLVMVFASNSFLSAANIENIARQVSINAIIAVGMTCVILTGGIDLSVGSVMALSGTLAAGLMVSGMNAVAALVVGIAVGLGFGVANGIFVAFAGMPPIIVTLATMGIARGLALIYTGGYPIDGLPDWVAFFGNGKVLGVQMPVVIMLVVYLLAWVLLERMPFGRYVYAIGGNEDATRLSGVRVARVKLIVYGLAGLTSALAAIVLTARLMSGQPNAGVGFELDAIAAVVMGGTSISGGRGSIVGTLIGALLLGVLNNGLNMVGVNPYVQNVIKGGIILLAIYISRDRRRK</sequence>
<protein>
    <submittedName>
        <fullName evidence="9">Inner-membrane translocator</fullName>
    </submittedName>
</protein>
<dbReference type="GO" id="GO:0005886">
    <property type="term" value="C:plasma membrane"/>
    <property type="evidence" value="ECO:0007669"/>
    <property type="project" value="UniProtKB-SubCell"/>
</dbReference>
<comment type="subcellular location">
    <subcellularLocation>
        <location evidence="1">Cell membrane</location>
        <topology evidence="1">Multi-pass membrane protein</topology>
    </subcellularLocation>
</comment>
<evidence type="ECO:0000256" key="3">
    <source>
        <dbReference type="ARBA" id="ARBA00022475"/>
    </source>
</evidence>
<feature type="transmembrane region" description="Helical" evidence="8">
    <location>
        <begin position="34"/>
        <end position="56"/>
    </location>
</feature>
<dbReference type="Proteomes" id="UP000054683">
    <property type="component" value="Unassembled WGS sequence"/>
</dbReference>
<keyword evidence="3" id="KW-1003">Cell membrane</keyword>
<evidence type="ECO:0000256" key="4">
    <source>
        <dbReference type="ARBA" id="ARBA00022519"/>
    </source>
</evidence>
<name>A0A158EVZ7_9BURK</name>
<dbReference type="AlphaFoldDB" id="A0A158EVZ7"/>
<dbReference type="PANTHER" id="PTHR32196:SF21">
    <property type="entry name" value="ABC TRANSPORTER PERMEASE PROTEIN YPHD-RELATED"/>
    <property type="match status" value="1"/>
</dbReference>
<organism evidence="9 10">
    <name type="scientific">Caballeronia udeis</name>
    <dbReference type="NCBI Taxonomy" id="1232866"/>
    <lineage>
        <taxon>Bacteria</taxon>
        <taxon>Pseudomonadati</taxon>
        <taxon>Pseudomonadota</taxon>
        <taxon>Betaproteobacteria</taxon>
        <taxon>Burkholderiales</taxon>
        <taxon>Burkholderiaceae</taxon>
        <taxon>Caballeronia</taxon>
    </lineage>
</organism>
<accession>A0A158EVZ7</accession>
<dbReference type="PANTHER" id="PTHR32196">
    <property type="entry name" value="ABC TRANSPORTER PERMEASE PROTEIN YPHD-RELATED-RELATED"/>
    <property type="match status" value="1"/>
</dbReference>
<dbReference type="GO" id="GO:0022857">
    <property type="term" value="F:transmembrane transporter activity"/>
    <property type="evidence" value="ECO:0007669"/>
    <property type="project" value="InterPro"/>
</dbReference>
<evidence type="ECO:0000256" key="2">
    <source>
        <dbReference type="ARBA" id="ARBA00022448"/>
    </source>
</evidence>
<feature type="transmembrane region" description="Helical" evidence="8">
    <location>
        <begin position="286"/>
        <end position="305"/>
    </location>
</feature>
<feature type="transmembrane region" description="Helical" evidence="8">
    <location>
        <begin position="142"/>
        <end position="161"/>
    </location>
</feature>
<evidence type="ECO:0000256" key="5">
    <source>
        <dbReference type="ARBA" id="ARBA00022692"/>
    </source>
</evidence>
<keyword evidence="7 8" id="KW-0472">Membrane</keyword>
<feature type="transmembrane region" description="Helical" evidence="8">
    <location>
        <begin position="181"/>
        <end position="201"/>
    </location>
</feature>
<reference evidence="9 10" key="1">
    <citation type="submission" date="2016-01" db="EMBL/GenBank/DDBJ databases">
        <authorList>
            <person name="Oliw E.H."/>
        </authorList>
    </citation>
    <scope>NUCLEOTIDE SEQUENCE [LARGE SCALE GENOMIC DNA]</scope>
    <source>
        <strain evidence="9">LMG 27134</strain>
    </source>
</reference>
<proteinExistence type="predicted"/>
<evidence type="ECO:0000313" key="9">
    <source>
        <dbReference type="EMBL" id="SAL10880.1"/>
    </source>
</evidence>
<evidence type="ECO:0000313" key="10">
    <source>
        <dbReference type="Proteomes" id="UP000054683"/>
    </source>
</evidence>
<evidence type="ECO:0000256" key="8">
    <source>
        <dbReference type="SAM" id="Phobius"/>
    </source>
</evidence>
<feature type="transmembrane region" description="Helical" evidence="8">
    <location>
        <begin position="68"/>
        <end position="92"/>
    </location>
</feature>
<dbReference type="Pfam" id="PF02653">
    <property type="entry name" value="BPD_transp_2"/>
    <property type="match status" value="1"/>
</dbReference>
<feature type="transmembrane region" description="Helical" evidence="8">
    <location>
        <begin position="232"/>
        <end position="254"/>
    </location>
</feature>
<feature type="transmembrane region" description="Helical" evidence="8">
    <location>
        <begin position="112"/>
        <end position="135"/>
    </location>
</feature>
<gene>
    <name evidence="9" type="ORF">AWB69_00226</name>
</gene>
<keyword evidence="2" id="KW-0813">Transport</keyword>
<dbReference type="EMBL" id="FCOK02000001">
    <property type="protein sequence ID" value="SAL10880.1"/>
    <property type="molecule type" value="Genomic_DNA"/>
</dbReference>
<evidence type="ECO:0000256" key="7">
    <source>
        <dbReference type="ARBA" id="ARBA00023136"/>
    </source>
</evidence>
<dbReference type="CDD" id="cd06579">
    <property type="entry name" value="TM_PBP1_transp_AraH_like"/>
    <property type="match status" value="1"/>
</dbReference>
<dbReference type="OrthoDB" id="9799990at2"/>
<keyword evidence="5 8" id="KW-0812">Transmembrane</keyword>
<keyword evidence="6 8" id="KW-1133">Transmembrane helix</keyword>
<dbReference type="InterPro" id="IPR001851">
    <property type="entry name" value="ABC_transp_permease"/>
</dbReference>